<feature type="coiled-coil region" evidence="1">
    <location>
        <begin position="52"/>
        <end position="128"/>
    </location>
</feature>
<feature type="region of interest" description="Disordered" evidence="2">
    <location>
        <begin position="1"/>
        <end position="23"/>
    </location>
</feature>
<reference evidence="3 4" key="1">
    <citation type="submission" date="2018-12" db="EMBL/GenBank/DDBJ databases">
        <title>Draft genome sequence of Xylaria grammica IHI A82.</title>
        <authorList>
            <person name="Buettner E."/>
            <person name="Kellner H."/>
        </authorList>
    </citation>
    <scope>NUCLEOTIDE SEQUENCE [LARGE SCALE GENOMIC DNA]</scope>
    <source>
        <strain evidence="3 4">IHI A82</strain>
    </source>
</reference>
<evidence type="ECO:0000313" key="3">
    <source>
        <dbReference type="EMBL" id="RWA03637.1"/>
    </source>
</evidence>
<name>A0A439CNA7_9PEZI</name>
<feature type="compositionally biased region" description="Polar residues" evidence="2">
    <location>
        <begin position="423"/>
        <end position="432"/>
    </location>
</feature>
<evidence type="ECO:0000256" key="1">
    <source>
        <dbReference type="SAM" id="Coils"/>
    </source>
</evidence>
<dbReference type="AlphaFoldDB" id="A0A439CNA7"/>
<organism evidence="3 4">
    <name type="scientific">Xylaria grammica</name>
    <dbReference type="NCBI Taxonomy" id="363999"/>
    <lineage>
        <taxon>Eukaryota</taxon>
        <taxon>Fungi</taxon>
        <taxon>Dikarya</taxon>
        <taxon>Ascomycota</taxon>
        <taxon>Pezizomycotina</taxon>
        <taxon>Sordariomycetes</taxon>
        <taxon>Xylariomycetidae</taxon>
        <taxon>Xylariales</taxon>
        <taxon>Xylariaceae</taxon>
        <taxon>Xylaria</taxon>
    </lineage>
</organism>
<feature type="compositionally biased region" description="Basic and acidic residues" evidence="2">
    <location>
        <begin position="12"/>
        <end position="23"/>
    </location>
</feature>
<proteinExistence type="predicted"/>
<sequence>MGRIAKTAVAREQQEDMATERRSQRTKLLHNLELRHQKNECDSDILVKDEDIRRLRVRILLLRDENTALRDQVDLNNSTNAKLVSRCDDLSAQIEAKMAMISSQEEQLRKQEREYSNLKAELQSMNNLSENSANILSEKLALSRELANLKPEIEHLRSQVNHQQATLAEKLALERQVDTLEVQLANEKKATRRAMQTRESTDRVEDELRKNLRETEKNLAAEKAERERLEDQLEQRIRTHAIALQDQDSTREVEADLRKKLQEAQRQLREEKEEKERLDEELQNVQRAAKKSQQNMANNSVEIELRAQLEESEKNLVTPSGREIKLQGTQEELKKTQTELRKAQQQQIRVSSSESTAKPAAKTQAFRKRKTQETTMGDFTNIEIQTPSADDATKARRAVKKPIFEPTIVEKSAFSITPFLNRSKNTSMSDEASNVDEGVLEDSILGPQPSSEPSELAPSRIAESSTMTESAETTQAEPATTAPLEVEKPQMVPKARGRPKKALADAPSAKKNAIAQKAPKKTLKSKSSLEKVPEVAESEQQEINNEVSKDPEPAEKTTTVKFNLVPSQDEGNDSSQNGEIPKKKKRKVLGSTKTLFDEDDGKAPAARKPAKIQLGAKRTKAPLGVQKNAFAGTASFSPLKRDRRGVGASFLA</sequence>
<dbReference type="EMBL" id="RYZI01000734">
    <property type="protein sequence ID" value="RWA03637.1"/>
    <property type="molecule type" value="Genomic_DNA"/>
</dbReference>
<keyword evidence="1" id="KW-0175">Coiled coil</keyword>
<feature type="compositionally biased region" description="Low complexity" evidence="2">
    <location>
        <begin position="462"/>
        <end position="484"/>
    </location>
</feature>
<comment type="caution">
    <text evidence="3">The sequence shown here is derived from an EMBL/GenBank/DDBJ whole genome shotgun (WGS) entry which is preliminary data.</text>
</comment>
<keyword evidence="4" id="KW-1185">Reference proteome</keyword>
<feature type="region of interest" description="Disordered" evidence="2">
    <location>
        <begin position="345"/>
        <end position="376"/>
    </location>
</feature>
<protein>
    <submittedName>
        <fullName evidence="3">Uncharacterized protein</fullName>
    </submittedName>
</protein>
<feature type="region of interest" description="Disordered" evidence="2">
    <location>
        <begin position="423"/>
        <end position="619"/>
    </location>
</feature>
<dbReference type="STRING" id="363999.A0A439CNA7"/>
<gene>
    <name evidence="3" type="ORF">EKO27_g11468</name>
</gene>
<feature type="coiled-coil region" evidence="1">
    <location>
        <begin position="170"/>
        <end position="295"/>
    </location>
</feature>
<accession>A0A439CNA7</accession>
<evidence type="ECO:0000256" key="2">
    <source>
        <dbReference type="SAM" id="MobiDB-lite"/>
    </source>
</evidence>
<evidence type="ECO:0000313" key="4">
    <source>
        <dbReference type="Proteomes" id="UP000286045"/>
    </source>
</evidence>
<dbReference type="Proteomes" id="UP000286045">
    <property type="component" value="Unassembled WGS sequence"/>
</dbReference>
<feature type="compositionally biased region" description="Polar residues" evidence="2">
    <location>
        <begin position="345"/>
        <end position="356"/>
    </location>
</feature>